<dbReference type="EMBL" id="LAZR01000393">
    <property type="protein sequence ID" value="KKN70968.1"/>
    <property type="molecule type" value="Genomic_DNA"/>
</dbReference>
<protein>
    <submittedName>
        <fullName evidence="1">Uncharacterized protein</fullName>
    </submittedName>
</protein>
<comment type="caution">
    <text evidence="1">The sequence shown here is derived from an EMBL/GenBank/DDBJ whole genome shotgun (WGS) entry which is preliminary data.</text>
</comment>
<sequence>MGSFSDYLEISLLDGTFGTGEGKTLGFTLPSKYVALCTVAVTDTGTGSTITEPSSPSYARKIMETWDKATAGATENTNDILFAQATASWGTILDFAVCDALTTGNVLCYGALTISKSVASGDTPKFATGDLDITLT</sequence>
<accession>A0A0F9VYZ1</accession>
<dbReference type="Pfam" id="PF23140">
    <property type="entry name" value="Gp80"/>
    <property type="match status" value="1"/>
</dbReference>
<gene>
    <name evidence="1" type="ORF">LCGC14_0425700</name>
</gene>
<dbReference type="AlphaFoldDB" id="A0A0F9VYZ1"/>
<proteinExistence type="predicted"/>
<evidence type="ECO:0000313" key="1">
    <source>
        <dbReference type="EMBL" id="KKN70968.1"/>
    </source>
</evidence>
<name>A0A0F9VYZ1_9ZZZZ</name>
<organism evidence="1">
    <name type="scientific">marine sediment metagenome</name>
    <dbReference type="NCBI Taxonomy" id="412755"/>
    <lineage>
        <taxon>unclassified sequences</taxon>
        <taxon>metagenomes</taxon>
        <taxon>ecological metagenomes</taxon>
    </lineage>
</organism>
<reference evidence="1" key="1">
    <citation type="journal article" date="2015" name="Nature">
        <title>Complex archaea that bridge the gap between prokaryotes and eukaryotes.</title>
        <authorList>
            <person name="Spang A."/>
            <person name="Saw J.H."/>
            <person name="Jorgensen S.L."/>
            <person name="Zaremba-Niedzwiedzka K."/>
            <person name="Martijn J."/>
            <person name="Lind A.E."/>
            <person name="van Eijk R."/>
            <person name="Schleper C."/>
            <person name="Guy L."/>
            <person name="Ettema T.J."/>
        </authorList>
    </citation>
    <scope>NUCLEOTIDE SEQUENCE</scope>
</reference>
<dbReference type="InterPro" id="IPR056908">
    <property type="entry name" value="Gp80-like"/>
</dbReference>